<reference evidence="1" key="1">
    <citation type="journal article" date="2021" name="Proc. Natl. Acad. Sci. U.S.A.">
        <title>A Catalog of Tens of Thousands of Viruses from Human Metagenomes Reveals Hidden Associations with Chronic Diseases.</title>
        <authorList>
            <person name="Tisza M.J."/>
            <person name="Buck C.B."/>
        </authorList>
    </citation>
    <scope>NUCLEOTIDE SEQUENCE</scope>
    <source>
        <strain evidence="1">CtqPo10</strain>
    </source>
</reference>
<sequence length="160" mass="18265">MFIIKDKRKKTITYDGGEADAYKKVVYGCYSAEADATFIMSDIIEKKTNRCISTEVTGFYYGEPEFEYTEKYQNTRKSGILGGIKTMTKKQFDKINNDVNKLLNGGKIKGIDLSVYDIRELVNVLENLKNKPEFMNGNVKKFCDKYGIKVCECGIGWKVL</sequence>
<accession>A0A8S5SUW9</accession>
<proteinExistence type="predicted"/>
<dbReference type="EMBL" id="BK032682">
    <property type="protein sequence ID" value="DAF54837.1"/>
    <property type="molecule type" value="Genomic_DNA"/>
</dbReference>
<name>A0A8S5SUW9_9CAUD</name>
<evidence type="ECO:0000313" key="1">
    <source>
        <dbReference type="EMBL" id="DAF54837.1"/>
    </source>
</evidence>
<protein>
    <submittedName>
        <fullName evidence="1">Uncharacterized protein</fullName>
    </submittedName>
</protein>
<organism evidence="1">
    <name type="scientific">Siphoviridae sp. ctqPo10</name>
    <dbReference type="NCBI Taxonomy" id="2827948"/>
    <lineage>
        <taxon>Viruses</taxon>
        <taxon>Duplodnaviria</taxon>
        <taxon>Heunggongvirae</taxon>
        <taxon>Uroviricota</taxon>
        <taxon>Caudoviricetes</taxon>
    </lineage>
</organism>